<evidence type="ECO:0000313" key="2">
    <source>
        <dbReference type="Proteomes" id="UP000825598"/>
    </source>
</evidence>
<proteinExistence type="predicted"/>
<keyword evidence="2" id="KW-1185">Reference proteome</keyword>
<sequence length="163" mass="18619">MSATISTPNPGSWLGVLLRRQPHQIIYNHGAPYLQRWYLIPRNPLCNIYLHRFVASDDPTCHDHPWWFASLILTGGYTEVQPSRITSRRPGSLALHQAQHRHSVRLPRTPEGNEIPCLTLVVTGPRVRDWGFWCPLRNGSYRFVPWRQFGPGGCGESESEAQP</sequence>
<dbReference type="Proteomes" id="UP000825598">
    <property type="component" value="Plasmid unnamed1"/>
</dbReference>
<dbReference type="EMBL" id="CP081674">
    <property type="protein sequence ID" value="QZH69376.1"/>
    <property type="molecule type" value="Genomic_DNA"/>
</dbReference>
<evidence type="ECO:0000313" key="1">
    <source>
        <dbReference type="EMBL" id="QZH69376.1"/>
    </source>
</evidence>
<protein>
    <submittedName>
        <fullName evidence="1">Uncharacterized protein</fullName>
    </submittedName>
</protein>
<gene>
    <name evidence="1" type="ORF">K6L26_30715</name>
</gene>
<reference evidence="1" key="1">
    <citation type="submission" date="2021-07" db="EMBL/GenBank/DDBJ databases">
        <title>Complete Genome Sequences of Mycobacterium farcinogenes Isolated from Clinical Specimens from Patients in Thailand.</title>
        <authorList>
            <person name="Sodsai P."/>
        </authorList>
    </citation>
    <scope>NUCLEOTIDE SEQUENCE</scope>
    <source>
        <strain evidence="1">BKK/CU-MFGFA-001</strain>
    </source>
</reference>
<accession>A0ACD1FQM2</accession>
<keyword evidence="1" id="KW-0614">Plasmid</keyword>
<organism evidence="1 2">
    <name type="scientific">Mycolicibacterium farcinogenes</name>
    <name type="common">Mycobacterium farcinogenes</name>
    <dbReference type="NCBI Taxonomy" id="1802"/>
    <lineage>
        <taxon>Bacteria</taxon>
        <taxon>Bacillati</taxon>
        <taxon>Actinomycetota</taxon>
        <taxon>Actinomycetes</taxon>
        <taxon>Mycobacteriales</taxon>
        <taxon>Mycobacteriaceae</taxon>
        <taxon>Mycolicibacterium</taxon>
    </lineage>
</organism>
<name>A0ACD1FQM2_MYCFR</name>
<geneLocation type="plasmid" evidence="1 2">
    <name>unnamed1</name>
</geneLocation>